<feature type="domain" description="PRC-barrel" evidence="1">
    <location>
        <begin position="3"/>
        <end position="54"/>
    </location>
</feature>
<dbReference type="EMBL" id="JAJAQI010000008">
    <property type="protein sequence ID" value="MCB4821510.1"/>
    <property type="molecule type" value="Genomic_DNA"/>
</dbReference>
<dbReference type="Gene3D" id="2.30.30.240">
    <property type="entry name" value="PRC-barrel domain"/>
    <property type="match status" value="1"/>
</dbReference>
<evidence type="ECO:0000259" key="1">
    <source>
        <dbReference type="Pfam" id="PF05239"/>
    </source>
</evidence>
<comment type="caution">
    <text evidence="2">The sequence shown here is derived from an EMBL/GenBank/DDBJ whole genome shotgun (WGS) entry which is preliminary data.</text>
</comment>
<evidence type="ECO:0000313" key="3">
    <source>
        <dbReference type="Proteomes" id="UP001139311"/>
    </source>
</evidence>
<dbReference type="AlphaFoldDB" id="A0A9X1IEA6"/>
<protein>
    <submittedName>
        <fullName evidence="2">PRC-barrel domain-containing protein</fullName>
    </submittedName>
</protein>
<dbReference type="InterPro" id="IPR011033">
    <property type="entry name" value="PRC_barrel-like_sf"/>
</dbReference>
<organism evidence="2 3">
    <name type="scientific">Roseicella aerolata</name>
    <dbReference type="NCBI Taxonomy" id="2883479"/>
    <lineage>
        <taxon>Bacteria</taxon>
        <taxon>Pseudomonadati</taxon>
        <taxon>Pseudomonadota</taxon>
        <taxon>Alphaproteobacteria</taxon>
        <taxon>Acetobacterales</taxon>
        <taxon>Roseomonadaceae</taxon>
        <taxon>Roseicella</taxon>
    </lineage>
</organism>
<sequence>MVRLLGREVKDKTGEVVAQVVNLLVDAAGEPRAAILDYGGFLGVGKRRIAVAWRALRFTPGATTGAVTLELDREQLKNFPEYKPDAPILAAVPPLEAEAPPAAGAPRQAPE</sequence>
<dbReference type="RefSeq" id="WP_226606334.1">
    <property type="nucleotide sequence ID" value="NZ_JAJAQI010000008.1"/>
</dbReference>
<dbReference type="InterPro" id="IPR027275">
    <property type="entry name" value="PRC-brl_dom"/>
</dbReference>
<accession>A0A9X1IEA6</accession>
<name>A0A9X1IEA6_9PROT</name>
<reference evidence="2" key="1">
    <citation type="submission" date="2021-10" db="EMBL/GenBank/DDBJ databases">
        <title>Roseicella aerolatum sp. nov., isolated from aerosols of e-waste dismantling site.</title>
        <authorList>
            <person name="Qin T."/>
        </authorList>
    </citation>
    <scope>NUCLEOTIDE SEQUENCE</scope>
    <source>
        <strain evidence="2">GB24</strain>
    </source>
</reference>
<keyword evidence="3" id="KW-1185">Reference proteome</keyword>
<proteinExistence type="predicted"/>
<dbReference type="Pfam" id="PF05239">
    <property type="entry name" value="PRC"/>
    <property type="match status" value="1"/>
</dbReference>
<evidence type="ECO:0000313" key="2">
    <source>
        <dbReference type="EMBL" id="MCB4821510.1"/>
    </source>
</evidence>
<dbReference type="Proteomes" id="UP001139311">
    <property type="component" value="Unassembled WGS sequence"/>
</dbReference>
<dbReference type="PANTHER" id="PTHR36505">
    <property type="entry name" value="BLR1072 PROTEIN"/>
    <property type="match status" value="1"/>
</dbReference>
<dbReference type="PANTHER" id="PTHR36505:SF1">
    <property type="entry name" value="BLR1072 PROTEIN"/>
    <property type="match status" value="1"/>
</dbReference>
<dbReference type="SUPFAM" id="SSF50346">
    <property type="entry name" value="PRC-barrel domain"/>
    <property type="match status" value="1"/>
</dbReference>
<gene>
    <name evidence="2" type="ORF">LHA35_07170</name>
</gene>